<dbReference type="Proteomes" id="UP001155604">
    <property type="component" value="Unassembled WGS sequence"/>
</dbReference>
<proteinExistence type="predicted"/>
<dbReference type="PANTHER" id="PTHR33375">
    <property type="entry name" value="CHROMOSOME-PARTITIONING PROTEIN PARB-RELATED"/>
    <property type="match status" value="1"/>
</dbReference>
<dbReference type="GO" id="GO:0005694">
    <property type="term" value="C:chromosome"/>
    <property type="evidence" value="ECO:0007669"/>
    <property type="project" value="TreeGrafter"/>
</dbReference>
<dbReference type="GO" id="GO:0007059">
    <property type="term" value="P:chromosome segregation"/>
    <property type="evidence" value="ECO:0007669"/>
    <property type="project" value="TreeGrafter"/>
</dbReference>
<dbReference type="EMBL" id="JAMTCC010000071">
    <property type="protein sequence ID" value="MCT7948002.1"/>
    <property type="molecule type" value="Genomic_DNA"/>
</dbReference>
<dbReference type="PANTHER" id="PTHR33375:SF7">
    <property type="entry name" value="CHROMOSOME 2-PARTITIONING PROTEIN PARB-RELATED"/>
    <property type="match status" value="1"/>
</dbReference>
<dbReference type="Pfam" id="PF02195">
    <property type="entry name" value="ParB_N"/>
    <property type="match status" value="1"/>
</dbReference>
<evidence type="ECO:0000256" key="1">
    <source>
        <dbReference type="SAM" id="MobiDB-lite"/>
    </source>
</evidence>
<feature type="region of interest" description="Disordered" evidence="1">
    <location>
        <begin position="1"/>
        <end position="32"/>
    </location>
</feature>
<dbReference type="Gene3D" id="1.10.10.2830">
    <property type="match status" value="1"/>
</dbReference>
<sequence length="626" mass="68309">MTNSIQAQATHTKASISPASHETQAGSHKPDIAQKSATAANSVVALASTAKPVLLQLQINQLVLSEKNVRKENASKADDEQLYASILAHGILQNLIVEPMNVEGLYPVLGGGRRLRQLIKAVKNNKLKPKTLVPVKLLTAEEVANYATELSMTENFTRAKMHPVDEFHAFADMVNQGASIADVAARFGVTAKFVQQRMKLSMVAPVVLDAYKAGNVSLDVVMIFTIASVEKQVEVWELAGDRHYNEHQFRNMLKAAAVSADHYLAKFVGQDEYEKAGGVVTSDLFSDEVYLDDKALLESLATAKLEIEAAKLIARGWKWTQIKLVSEYDELAGFGLLDLKEGEYDPAEMALAGCMLVLKSFGEPVSIYIGLVHKDDKKALAQLKASVQSDPLNVNVGDVKKIEDKDTSGYSAALNDDLRAQRLIITKHALMSAPSVALDTLHFSVCVSAFTDSHYGSRPLHISVNDTTCHPKTGALTDNKAVQLIEGVKASLNLAWVGLPTVAERFNAFCALDVKEKEKQVAYATASMFEASIDNSHKAVEAVISTLDVKWSNYWRPTAETFFKRVSLSCLIDMAQPVMGEQWALQAAALKKKDLANQVDSLVNGERKGLDDAQKAYFDALMPAGF</sequence>
<evidence type="ECO:0000259" key="2">
    <source>
        <dbReference type="SMART" id="SM00470"/>
    </source>
</evidence>
<dbReference type="GeneID" id="11779998"/>
<dbReference type="AlphaFoldDB" id="A0A9X3AVZ4"/>
<feature type="compositionally biased region" description="Polar residues" evidence="1">
    <location>
        <begin position="1"/>
        <end position="26"/>
    </location>
</feature>
<dbReference type="InterPro" id="IPR050336">
    <property type="entry name" value="Chromosome_partition/occlusion"/>
</dbReference>
<feature type="domain" description="ParB-like N-terminal" evidence="2">
    <location>
        <begin position="55"/>
        <end position="156"/>
    </location>
</feature>
<protein>
    <submittedName>
        <fullName evidence="3">ParB N-terminal domain-containing protein</fullName>
    </submittedName>
</protein>
<gene>
    <name evidence="3" type="ORF">NE536_21900</name>
</gene>
<dbReference type="SMART" id="SM00470">
    <property type="entry name" value="ParB"/>
    <property type="match status" value="1"/>
</dbReference>
<accession>A0A9X3AVZ4</accession>
<dbReference type="CDD" id="cd16406">
    <property type="entry name" value="ParB_N_like"/>
    <property type="match status" value="1"/>
</dbReference>
<dbReference type="InterPro" id="IPR036086">
    <property type="entry name" value="ParB/Sulfiredoxin_sf"/>
</dbReference>
<dbReference type="SUPFAM" id="SSF109709">
    <property type="entry name" value="KorB DNA-binding domain-like"/>
    <property type="match status" value="1"/>
</dbReference>
<comment type="caution">
    <text evidence="3">The sequence shown here is derived from an EMBL/GenBank/DDBJ whole genome shotgun (WGS) entry which is preliminary data.</text>
</comment>
<keyword evidence="4" id="KW-1185">Reference proteome</keyword>
<name>A0A9X3AVZ4_9GAMM</name>
<reference evidence="3" key="1">
    <citation type="journal article" date="2023" name="Int. J. Syst. Evol. Microbiol.">
        <title>&lt;i&gt;Shewanella septentrionalis&lt;/i&gt; sp. nov. and &lt;i&gt;Shewanella holmiensis&lt;/i&gt; sp. nov., isolated from Baltic Sea water and sediments.</title>
        <authorList>
            <person name="Martin-Rodriguez A.J."/>
            <person name="Thorell K."/>
            <person name="Joffre E."/>
            <person name="Jensie-Markopoulos S."/>
            <person name="Moore E.R.B."/>
            <person name="Sjoling A."/>
        </authorList>
    </citation>
    <scope>NUCLEOTIDE SEQUENCE</scope>
    <source>
        <strain evidence="3">SP1W3</strain>
    </source>
</reference>
<dbReference type="SUPFAM" id="SSF110849">
    <property type="entry name" value="ParB/Sulfiredoxin"/>
    <property type="match status" value="1"/>
</dbReference>
<evidence type="ECO:0000313" key="4">
    <source>
        <dbReference type="Proteomes" id="UP001155604"/>
    </source>
</evidence>
<dbReference type="RefSeq" id="WP_011979507.1">
    <property type="nucleotide sequence ID" value="NZ_JAMTCC010000071.1"/>
</dbReference>
<evidence type="ECO:0000313" key="3">
    <source>
        <dbReference type="EMBL" id="MCT7948002.1"/>
    </source>
</evidence>
<organism evidence="3 4">
    <name type="scientific">Shewanella septentrionalis</name>
    <dbReference type="NCBI Taxonomy" id="2952223"/>
    <lineage>
        <taxon>Bacteria</taxon>
        <taxon>Pseudomonadati</taxon>
        <taxon>Pseudomonadota</taxon>
        <taxon>Gammaproteobacteria</taxon>
        <taxon>Alteromonadales</taxon>
        <taxon>Shewanellaceae</taxon>
        <taxon>Shewanella</taxon>
    </lineage>
</organism>
<dbReference type="InterPro" id="IPR003115">
    <property type="entry name" value="ParB_N"/>
</dbReference>
<dbReference type="Gene3D" id="3.90.1530.30">
    <property type="match status" value="1"/>
</dbReference>